<dbReference type="InterPro" id="IPR019474">
    <property type="entry name" value="Ub_conjug_fac_E4_core"/>
</dbReference>
<sequence>AGSCLQISLPAPLFYQSGQQIMFSSGDPSMKSGNGIPARCVYLEEMAADLDDQDWLDMENIEQALFTRLLLQEPGNNLIYMTSAGTQNLSADRDAGEKQILRYLYACFQRAREEITKVPENLLPFAVRCRNLTVSNAHTVLLTPEIYVNQNVYEQLVDLMLEALRGAHFEDMTEFLEEVIEALTMDEEVRTFGEVMVPVFDILLSRIKDLDLCQILLYTYLDMILYFTKQKDIAKVCPLHNSKRQEVEEVEKEFARDHGKAGKIHLYSAVLVAAFQLGCCTFNCFPQVFAGYIQPKDPSNGQMYQKTLLGAILNISCLLKTPGVVENHGYFLNPSRSSPQEIKVQESNIHQFMAQFHEKIYQMLKNLLQLSPETKHRILSWLGNCLHANSGRTKIWANQMPEIFFQMYASDAFFLNLGAALLKLCQPFCKPKSPKLLTFNPTYCALKELNEEERRSKNVHMKGLEKETCLIPAVTEQEPEFANSYNLVTENLVLTQYTLHLGFHRLHDQMVKINQSLHRLQVAWREAQQSSSPAADSLREQFERLMTIYLSTKTAMTEPQMLQNCLNLQVSMAVLLVQLAIGNQGTEPLEL</sequence>
<evidence type="ECO:0000256" key="4">
    <source>
        <dbReference type="ARBA" id="ARBA00022679"/>
    </source>
</evidence>
<keyword evidence="5" id="KW-0833">Ubl conjugation pathway</keyword>
<proteinExistence type="predicted"/>
<keyword evidence="8" id="KW-1185">Reference proteome</keyword>
<keyword evidence="4" id="KW-0808">Transferase</keyword>
<dbReference type="AlphaFoldDB" id="A0A2P4SDN0"/>
<feature type="domain" description="Ubiquitin conjugation factor E4 core" evidence="6">
    <location>
        <begin position="309"/>
        <end position="582"/>
    </location>
</feature>
<evidence type="ECO:0000256" key="3">
    <source>
        <dbReference type="ARBA" id="ARBA00012483"/>
    </source>
</evidence>
<evidence type="ECO:0000313" key="7">
    <source>
        <dbReference type="EMBL" id="POI22224.1"/>
    </source>
</evidence>
<dbReference type="InterPro" id="IPR045132">
    <property type="entry name" value="UBE4"/>
</dbReference>
<evidence type="ECO:0000313" key="8">
    <source>
        <dbReference type="Proteomes" id="UP000237246"/>
    </source>
</evidence>
<protein>
    <recommendedName>
        <fullName evidence="3">RING-type E3 ubiquitin transferase</fullName>
        <ecNumber evidence="3">2.3.2.27</ecNumber>
    </recommendedName>
</protein>
<organism evidence="7 8">
    <name type="scientific">Bambusicola thoracicus</name>
    <name type="common">Chinese bamboo-partridge</name>
    <name type="synonym">Perdix thoracica</name>
    <dbReference type="NCBI Taxonomy" id="9083"/>
    <lineage>
        <taxon>Eukaryota</taxon>
        <taxon>Metazoa</taxon>
        <taxon>Chordata</taxon>
        <taxon>Craniata</taxon>
        <taxon>Vertebrata</taxon>
        <taxon>Euteleostomi</taxon>
        <taxon>Archelosauria</taxon>
        <taxon>Archosauria</taxon>
        <taxon>Dinosauria</taxon>
        <taxon>Saurischia</taxon>
        <taxon>Theropoda</taxon>
        <taxon>Coelurosauria</taxon>
        <taxon>Aves</taxon>
        <taxon>Neognathae</taxon>
        <taxon>Galloanserae</taxon>
        <taxon>Galliformes</taxon>
        <taxon>Phasianidae</taxon>
        <taxon>Perdicinae</taxon>
        <taxon>Bambusicola</taxon>
    </lineage>
</organism>
<dbReference type="GO" id="GO:0000151">
    <property type="term" value="C:ubiquitin ligase complex"/>
    <property type="evidence" value="ECO:0007669"/>
    <property type="project" value="InterPro"/>
</dbReference>
<dbReference type="Proteomes" id="UP000237246">
    <property type="component" value="Unassembled WGS sequence"/>
</dbReference>
<comment type="caution">
    <text evidence="7">The sequence shown here is derived from an EMBL/GenBank/DDBJ whole genome shotgun (WGS) entry which is preliminary data.</text>
</comment>
<feature type="non-terminal residue" evidence="7">
    <location>
        <position position="1"/>
    </location>
</feature>
<evidence type="ECO:0000256" key="2">
    <source>
        <dbReference type="ARBA" id="ARBA00004906"/>
    </source>
</evidence>
<evidence type="ECO:0000256" key="1">
    <source>
        <dbReference type="ARBA" id="ARBA00000900"/>
    </source>
</evidence>
<dbReference type="EC" id="2.3.2.27" evidence="3"/>
<comment type="catalytic activity">
    <reaction evidence="1">
        <text>S-ubiquitinyl-[E2 ubiquitin-conjugating enzyme]-L-cysteine + [acceptor protein]-L-lysine = [E2 ubiquitin-conjugating enzyme]-L-cysteine + N(6)-ubiquitinyl-[acceptor protein]-L-lysine.</text>
        <dbReference type="EC" id="2.3.2.27"/>
    </reaction>
</comment>
<dbReference type="PANTHER" id="PTHR13931">
    <property type="entry name" value="UBIQUITINATION FACTOR E4"/>
    <property type="match status" value="1"/>
</dbReference>
<dbReference type="UniPathway" id="UPA00143"/>
<dbReference type="GO" id="GO:0005737">
    <property type="term" value="C:cytoplasm"/>
    <property type="evidence" value="ECO:0007669"/>
    <property type="project" value="TreeGrafter"/>
</dbReference>
<comment type="pathway">
    <text evidence="2">Protein modification; protein ubiquitination.</text>
</comment>
<dbReference type="GO" id="GO:0005634">
    <property type="term" value="C:nucleus"/>
    <property type="evidence" value="ECO:0007669"/>
    <property type="project" value="TreeGrafter"/>
</dbReference>
<dbReference type="GO" id="GO:0036503">
    <property type="term" value="P:ERAD pathway"/>
    <property type="evidence" value="ECO:0007669"/>
    <property type="project" value="InterPro"/>
</dbReference>
<feature type="non-terminal residue" evidence="7">
    <location>
        <position position="591"/>
    </location>
</feature>
<gene>
    <name evidence="7" type="ORF">CIB84_014029</name>
</gene>
<dbReference type="PANTHER" id="PTHR13931:SF16">
    <property type="entry name" value="UBIQUITIN CONJUGATION FACTOR E4 A"/>
    <property type="match status" value="1"/>
</dbReference>
<reference evidence="7 8" key="1">
    <citation type="submission" date="2018-01" db="EMBL/GenBank/DDBJ databases">
        <title>Comparison of the Chinese Bamboo Partridge and Red Junglefowl genome sequences highlights the importance of demography in genome evolution.</title>
        <authorList>
            <person name="Tiley G.P."/>
            <person name="Kimball R.T."/>
            <person name="Braun E.L."/>
            <person name="Burleigh J.G."/>
        </authorList>
    </citation>
    <scope>NUCLEOTIDE SEQUENCE [LARGE SCALE GENOMIC DNA]</scope>
    <source>
        <strain evidence="7">RTK389</strain>
        <tissue evidence="7">Blood</tissue>
    </source>
</reference>
<dbReference type="GO" id="GO:0034450">
    <property type="term" value="F:ubiquitin-ubiquitin ligase activity"/>
    <property type="evidence" value="ECO:0007669"/>
    <property type="project" value="InterPro"/>
</dbReference>
<dbReference type="EMBL" id="PPHD01060452">
    <property type="protein sequence ID" value="POI22224.1"/>
    <property type="molecule type" value="Genomic_DNA"/>
</dbReference>
<dbReference type="Pfam" id="PF10408">
    <property type="entry name" value="Ufd2P_core"/>
    <property type="match status" value="1"/>
</dbReference>
<dbReference type="GO" id="GO:0006511">
    <property type="term" value="P:ubiquitin-dependent protein catabolic process"/>
    <property type="evidence" value="ECO:0007669"/>
    <property type="project" value="InterPro"/>
</dbReference>
<dbReference type="GO" id="GO:0000209">
    <property type="term" value="P:protein polyubiquitination"/>
    <property type="evidence" value="ECO:0007669"/>
    <property type="project" value="TreeGrafter"/>
</dbReference>
<accession>A0A2P4SDN0</accession>
<dbReference type="OrthoDB" id="20295at2759"/>
<name>A0A2P4SDN0_BAMTH</name>
<evidence type="ECO:0000259" key="6">
    <source>
        <dbReference type="Pfam" id="PF10408"/>
    </source>
</evidence>
<evidence type="ECO:0000256" key="5">
    <source>
        <dbReference type="ARBA" id="ARBA00022786"/>
    </source>
</evidence>